<protein>
    <recommendedName>
        <fullName evidence="1">Reverse transcriptase domain-containing protein</fullName>
    </recommendedName>
</protein>
<feature type="domain" description="Reverse transcriptase" evidence="1">
    <location>
        <begin position="1"/>
        <end position="95"/>
    </location>
</feature>
<dbReference type="PROSITE" id="PS50878">
    <property type="entry name" value="RT_POL"/>
    <property type="match status" value="1"/>
</dbReference>
<sequence>MDVNSLYTSITHEKGIHATRELLQQMDMSQNAISFCLELLHMVLFENYFLYEDTYYAQVCGTAMGSNVAPAYANAYMDYFESHHVYTHEFFPNMS</sequence>
<accession>A0ABN9LFL8</accession>
<evidence type="ECO:0000259" key="1">
    <source>
        <dbReference type="PROSITE" id="PS50878"/>
    </source>
</evidence>
<dbReference type="EMBL" id="CAUEEQ010017561">
    <property type="protein sequence ID" value="CAJ0940573.1"/>
    <property type="molecule type" value="Genomic_DNA"/>
</dbReference>
<keyword evidence="3" id="KW-1185">Reference proteome</keyword>
<dbReference type="InterPro" id="IPR000477">
    <property type="entry name" value="RT_dom"/>
</dbReference>
<gene>
    <name evidence="2" type="ORF">RIMI_LOCUS8731998</name>
</gene>
<dbReference type="PANTHER" id="PTHR21301:SF12">
    <property type="match status" value="1"/>
</dbReference>
<dbReference type="PANTHER" id="PTHR21301">
    <property type="entry name" value="REVERSE TRANSCRIPTASE"/>
    <property type="match status" value="1"/>
</dbReference>
<comment type="caution">
    <text evidence="2">The sequence shown here is derived from an EMBL/GenBank/DDBJ whole genome shotgun (WGS) entry which is preliminary data.</text>
</comment>
<proteinExistence type="predicted"/>
<organism evidence="2 3">
    <name type="scientific">Ranitomeya imitator</name>
    <name type="common">mimic poison frog</name>
    <dbReference type="NCBI Taxonomy" id="111125"/>
    <lineage>
        <taxon>Eukaryota</taxon>
        <taxon>Metazoa</taxon>
        <taxon>Chordata</taxon>
        <taxon>Craniata</taxon>
        <taxon>Vertebrata</taxon>
        <taxon>Euteleostomi</taxon>
        <taxon>Amphibia</taxon>
        <taxon>Batrachia</taxon>
        <taxon>Anura</taxon>
        <taxon>Neobatrachia</taxon>
        <taxon>Hyloidea</taxon>
        <taxon>Dendrobatidae</taxon>
        <taxon>Dendrobatinae</taxon>
        <taxon>Ranitomeya</taxon>
    </lineage>
</organism>
<evidence type="ECO:0000313" key="2">
    <source>
        <dbReference type="EMBL" id="CAJ0940573.1"/>
    </source>
</evidence>
<dbReference type="Proteomes" id="UP001176940">
    <property type="component" value="Unassembled WGS sequence"/>
</dbReference>
<evidence type="ECO:0000313" key="3">
    <source>
        <dbReference type="Proteomes" id="UP001176940"/>
    </source>
</evidence>
<reference evidence="2" key="1">
    <citation type="submission" date="2023-07" db="EMBL/GenBank/DDBJ databases">
        <authorList>
            <person name="Stuckert A."/>
        </authorList>
    </citation>
    <scope>NUCLEOTIDE SEQUENCE</scope>
</reference>
<name>A0ABN9LFL8_9NEOB</name>